<name>A0A7R9C259_9CRUS</name>
<keyword evidence="4" id="KW-0285">Flavoprotein</keyword>
<dbReference type="InterPro" id="IPR040131">
    <property type="entry name" value="MnmG_N"/>
</dbReference>
<evidence type="ECO:0000259" key="11">
    <source>
        <dbReference type="Pfam" id="PF01134"/>
    </source>
</evidence>
<protein>
    <recommendedName>
        <fullName evidence="11">MnmG N-terminal domain-containing protein</fullName>
    </recommendedName>
</protein>
<dbReference type="HAMAP" id="MF_00009">
    <property type="entry name" value="Endoribonucl_YbeY"/>
    <property type="match status" value="1"/>
</dbReference>
<dbReference type="GO" id="GO:0006364">
    <property type="term" value="P:rRNA processing"/>
    <property type="evidence" value="ECO:0007669"/>
    <property type="project" value="InterPro"/>
</dbReference>
<keyword evidence="9" id="KW-0274">FAD</keyword>
<keyword evidence="7" id="KW-0255">Endonuclease</keyword>
<dbReference type="Gene3D" id="3.50.50.60">
    <property type="entry name" value="FAD/NAD(P)-binding domain"/>
    <property type="match status" value="1"/>
</dbReference>
<keyword evidence="6" id="KW-0479">Metal-binding</keyword>
<accession>A0A7R9C259</accession>
<dbReference type="PANTHER" id="PTHR46986:SF1">
    <property type="entry name" value="ENDORIBONUCLEASE YBEY, CHLOROPLASTIC"/>
    <property type="match status" value="1"/>
</dbReference>
<comment type="similarity">
    <text evidence="3">Belongs to the endoribonuclease YbeY family.</text>
</comment>
<keyword evidence="13" id="KW-1185">Reference proteome</keyword>
<dbReference type="EMBL" id="CAJPEX010025213">
    <property type="protein sequence ID" value="CAG0926001.1"/>
    <property type="molecule type" value="Genomic_DNA"/>
</dbReference>
<dbReference type="EMBL" id="OA907250">
    <property type="protein sequence ID" value="CAD7285849.1"/>
    <property type="molecule type" value="Genomic_DNA"/>
</dbReference>
<evidence type="ECO:0000256" key="10">
    <source>
        <dbReference type="ARBA" id="ARBA00022833"/>
    </source>
</evidence>
<keyword evidence="5" id="KW-0540">Nuclease</keyword>
<evidence type="ECO:0000256" key="1">
    <source>
        <dbReference type="ARBA" id="ARBA00001947"/>
    </source>
</evidence>
<reference evidence="12" key="1">
    <citation type="submission" date="2020-11" db="EMBL/GenBank/DDBJ databases">
        <authorList>
            <person name="Tran Van P."/>
        </authorList>
    </citation>
    <scope>NUCLEOTIDE SEQUENCE</scope>
</reference>
<evidence type="ECO:0000256" key="8">
    <source>
        <dbReference type="ARBA" id="ARBA00022801"/>
    </source>
</evidence>
<dbReference type="Gene3D" id="3.40.390.30">
    <property type="entry name" value="Metalloproteases ('zincins'), catalytic domain"/>
    <property type="match status" value="1"/>
</dbReference>
<evidence type="ECO:0000256" key="9">
    <source>
        <dbReference type="ARBA" id="ARBA00022827"/>
    </source>
</evidence>
<evidence type="ECO:0000256" key="6">
    <source>
        <dbReference type="ARBA" id="ARBA00022723"/>
    </source>
</evidence>
<feature type="domain" description="MnmG N-terminal" evidence="11">
    <location>
        <begin position="134"/>
        <end position="173"/>
    </location>
</feature>
<gene>
    <name evidence="12" type="ORF">NMOB1V02_LOCUS13451</name>
</gene>
<dbReference type="GO" id="GO:0004519">
    <property type="term" value="F:endonuclease activity"/>
    <property type="evidence" value="ECO:0007669"/>
    <property type="project" value="UniProtKB-KW"/>
</dbReference>
<dbReference type="Proteomes" id="UP000678499">
    <property type="component" value="Unassembled WGS sequence"/>
</dbReference>
<dbReference type="Pfam" id="PF01134">
    <property type="entry name" value="GIDA"/>
    <property type="match status" value="1"/>
</dbReference>
<evidence type="ECO:0000313" key="13">
    <source>
        <dbReference type="Proteomes" id="UP000678499"/>
    </source>
</evidence>
<proteinExistence type="inferred from homology"/>
<evidence type="ECO:0000256" key="2">
    <source>
        <dbReference type="ARBA" id="ARBA00001974"/>
    </source>
</evidence>
<dbReference type="OrthoDB" id="6380457at2759"/>
<evidence type="ECO:0000256" key="7">
    <source>
        <dbReference type="ARBA" id="ARBA00022759"/>
    </source>
</evidence>
<evidence type="ECO:0000256" key="5">
    <source>
        <dbReference type="ARBA" id="ARBA00022722"/>
    </source>
</evidence>
<evidence type="ECO:0000256" key="3">
    <source>
        <dbReference type="ARBA" id="ARBA00010875"/>
    </source>
</evidence>
<dbReference type="GO" id="GO:0004222">
    <property type="term" value="F:metalloendopeptidase activity"/>
    <property type="evidence" value="ECO:0007669"/>
    <property type="project" value="InterPro"/>
</dbReference>
<comment type="cofactor">
    <cofactor evidence="2">
        <name>FAD</name>
        <dbReference type="ChEBI" id="CHEBI:57692"/>
    </cofactor>
</comment>
<evidence type="ECO:0000256" key="4">
    <source>
        <dbReference type="ARBA" id="ARBA00022630"/>
    </source>
</evidence>
<dbReference type="InterPro" id="IPR023091">
    <property type="entry name" value="MetalPrtase_cat_dom_sf_prd"/>
</dbReference>
<comment type="cofactor">
    <cofactor evidence="1">
        <name>Zn(2+)</name>
        <dbReference type="ChEBI" id="CHEBI:29105"/>
    </cofactor>
</comment>
<keyword evidence="8" id="KW-0378">Hydrolase</keyword>
<feature type="non-terminal residue" evidence="12">
    <location>
        <position position="1"/>
    </location>
</feature>
<dbReference type="InterPro" id="IPR036188">
    <property type="entry name" value="FAD/NAD-bd_sf"/>
</dbReference>
<dbReference type="GO" id="GO:0046872">
    <property type="term" value="F:metal ion binding"/>
    <property type="evidence" value="ECO:0007669"/>
    <property type="project" value="UniProtKB-KW"/>
</dbReference>
<keyword evidence="10" id="KW-0862">Zinc</keyword>
<organism evidence="12">
    <name type="scientific">Notodromas monacha</name>
    <dbReference type="NCBI Taxonomy" id="399045"/>
    <lineage>
        <taxon>Eukaryota</taxon>
        <taxon>Metazoa</taxon>
        <taxon>Ecdysozoa</taxon>
        <taxon>Arthropoda</taxon>
        <taxon>Crustacea</taxon>
        <taxon>Oligostraca</taxon>
        <taxon>Ostracoda</taxon>
        <taxon>Podocopa</taxon>
        <taxon>Podocopida</taxon>
        <taxon>Cypridocopina</taxon>
        <taxon>Cypridoidea</taxon>
        <taxon>Cyprididae</taxon>
        <taxon>Notodromas</taxon>
    </lineage>
</organism>
<dbReference type="AlphaFoldDB" id="A0A7R9C259"/>
<feature type="non-terminal residue" evidence="12">
    <location>
        <position position="173"/>
    </location>
</feature>
<dbReference type="NCBIfam" id="TIGR00043">
    <property type="entry name" value="rRNA maturation RNase YbeY"/>
    <property type="match status" value="1"/>
</dbReference>
<dbReference type="InterPro" id="IPR002036">
    <property type="entry name" value="YbeY"/>
</dbReference>
<sequence>DRNAPSFFKPDETKQWLISQCQSQGFKLGELNYIFCSDDYLLAINQTHLNHDYYTDVIGFDNSIGKLLSGDIFISIDRIKDNANELNIPYEEEFYRIMAHGLLHFLGYQDKNDDQKTQMTIEENRWLQQIVSRCEAAYAAAKMGSSTLLITMNLQNIAQMSCNPAMGGIAKGQ</sequence>
<dbReference type="Pfam" id="PF02130">
    <property type="entry name" value="YbeY"/>
    <property type="match status" value="1"/>
</dbReference>
<evidence type="ECO:0000313" key="12">
    <source>
        <dbReference type="EMBL" id="CAD7285849.1"/>
    </source>
</evidence>
<dbReference type="PANTHER" id="PTHR46986">
    <property type="entry name" value="ENDORIBONUCLEASE YBEY, CHLOROPLASTIC"/>
    <property type="match status" value="1"/>
</dbReference>
<dbReference type="SUPFAM" id="SSF55486">
    <property type="entry name" value="Metalloproteases ('zincins'), catalytic domain"/>
    <property type="match status" value="1"/>
</dbReference>